<feature type="domain" description="Major facilitator superfamily (MFS) profile" evidence="9">
    <location>
        <begin position="21"/>
        <end position="486"/>
    </location>
</feature>
<name>A0A9W9SC14_9EURO</name>
<evidence type="ECO:0000256" key="1">
    <source>
        <dbReference type="ARBA" id="ARBA00004141"/>
    </source>
</evidence>
<evidence type="ECO:0000256" key="6">
    <source>
        <dbReference type="ARBA" id="ARBA00023136"/>
    </source>
</evidence>
<dbReference type="GO" id="GO:0016020">
    <property type="term" value="C:membrane"/>
    <property type="evidence" value="ECO:0007669"/>
    <property type="project" value="UniProtKB-SubCell"/>
</dbReference>
<evidence type="ECO:0000259" key="9">
    <source>
        <dbReference type="PROSITE" id="PS50850"/>
    </source>
</evidence>
<feature type="transmembrane region" description="Helical" evidence="8">
    <location>
        <begin position="323"/>
        <end position="345"/>
    </location>
</feature>
<dbReference type="NCBIfam" id="TIGR00879">
    <property type="entry name" value="SP"/>
    <property type="match status" value="1"/>
</dbReference>
<dbReference type="AlphaFoldDB" id="A0A9W9SC14"/>
<organism evidence="10 11">
    <name type="scientific">Penicillium cosmopolitanum</name>
    <dbReference type="NCBI Taxonomy" id="1131564"/>
    <lineage>
        <taxon>Eukaryota</taxon>
        <taxon>Fungi</taxon>
        <taxon>Dikarya</taxon>
        <taxon>Ascomycota</taxon>
        <taxon>Pezizomycotina</taxon>
        <taxon>Eurotiomycetes</taxon>
        <taxon>Eurotiomycetidae</taxon>
        <taxon>Eurotiales</taxon>
        <taxon>Aspergillaceae</taxon>
        <taxon>Penicillium</taxon>
    </lineage>
</organism>
<keyword evidence="6 8" id="KW-0472">Membrane</keyword>
<evidence type="ECO:0000313" key="11">
    <source>
        <dbReference type="Proteomes" id="UP001147747"/>
    </source>
</evidence>
<evidence type="ECO:0000256" key="5">
    <source>
        <dbReference type="ARBA" id="ARBA00022989"/>
    </source>
</evidence>
<dbReference type="RefSeq" id="XP_056480916.1">
    <property type="nucleotide sequence ID" value="XM_056637409.1"/>
</dbReference>
<dbReference type="InterPro" id="IPR050360">
    <property type="entry name" value="MFS_Sugar_Transporters"/>
</dbReference>
<sequence>MYRKLLQSTPREALNWKLFYAVICFGLMGAARGLDEGLISATVAQKSFIVEFGLQSKSLSKSAQANILSNVTSMVQIGSVAGSLIAFLLCDRIGRLYATRELCVVWIIGVIVFITARGNIGQVYAGRFVMGLGIGQTTVVAPTYLAETTPRSIRGLCICMFSGSVYLGIMLGYFSSWGTSLHISNQSPKQWFIPQTMHIIFAGIILLMSLFAKESPRYLLKMGQREHATENMTYLRNLPAEHPYIQTELIDINDQLEREREATLGSGLLGPLKELFFLPSNRYRIMVGLMAQLLGQWSGANSITIYAPEFFALLGTTGQSEKLFATAIFGVVKFVSALVCALFLVDIIGRKRSLTYGIILQLISMLYIAIYLTALPSVTDEKNKSAATSHASTGAVVFIYFSGVGWALGWNSIQYLINAEIFPLRVRSLGTSLVMCFHFINQYANSKAVPSMLLETSMKPQGTFWFFSAITFIGLLWVWFFLPETAGKSLEAMDEMFSLPWYIIGRKGAAMTAGQGSVAEAYSGADMEKMANIEQAEHREIAAPGGHVV</sequence>
<keyword evidence="3 7" id="KW-0813">Transport</keyword>
<feature type="transmembrane region" description="Helical" evidence="8">
    <location>
        <begin position="126"/>
        <end position="146"/>
    </location>
</feature>
<dbReference type="EMBL" id="JAPZBU010000012">
    <property type="protein sequence ID" value="KAJ5375886.1"/>
    <property type="molecule type" value="Genomic_DNA"/>
</dbReference>
<keyword evidence="5 8" id="KW-1133">Transmembrane helix</keyword>
<evidence type="ECO:0000256" key="2">
    <source>
        <dbReference type="ARBA" id="ARBA00010992"/>
    </source>
</evidence>
<feature type="transmembrane region" description="Helical" evidence="8">
    <location>
        <begin position="354"/>
        <end position="374"/>
    </location>
</feature>
<dbReference type="InterPro" id="IPR020846">
    <property type="entry name" value="MFS_dom"/>
</dbReference>
<dbReference type="SUPFAM" id="SSF103473">
    <property type="entry name" value="MFS general substrate transporter"/>
    <property type="match status" value="1"/>
</dbReference>
<keyword evidence="4 8" id="KW-0812">Transmembrane</keyword>
<evidence type="ECO:0000256" key="8">
    <source>
        <dbReference type="SAM" id="Phobius"/>
    </source>
</evidence>
<accession>A0A9W9SC14</accession>
<feature type="transmembrane region" description="Helical" evidence="8">
    <location>
        <begin position="424"/>
        <end position="444"/>
    </location>
</feature>
<comment type="caution">
    <text evidence="10">The sequence shown here is derived from an EMBL/GenBank/DDBJ whole genome shotgun (WGS) entry which is preliminary data.</text>
</comment>
<comment type="subcellular location">
    <subcellularLocation>
        <location evidence="1">Membrane</location>
        <topology evidence="1">Multi-pass membrane protein</topology>
    </subcellularLocation>
</comment>
<dbReference type="PANTHER" id="PTHR48022">
    <property type="entry name" value="PLASTIDIC GLUCOSE TRANSPORTER 4"/>
    <property type="match status" value="1"/>
</dbReference>
<protein>
    <submittedName>
        <fullName evidence="10">MFS quinate transporter</fullName>
    </submittedName>
</protein>
<dbReference type="Proteomes" id="UP001147747">
    <property type="component" value="Unassembled WGS sequence"/>
</dbReference>
<keyword evidence="11" id="KW-1185">Reference proteome</keyword>
<dbReference type="InterPro" id="IPR005828">
    <property type="entry name" value="MFS_sugar_transport-like"/>
</dbReference>
<comment type="similarity">
    <text evidence="2 7">Belongs to the major facilitator superfamily. Sugar transporter (TC 2.A.1.1) family.</text>
</comment>
<dbReference type="InterPro" id="IPR005829">
    <property type="entry name" value="Sugar_transporter_CS"/>
</dbReference>
<evidence type="ECO:0000313" key="10">
    <source>
        <dbReference type="EMBL" id="KAJ5375886.1"/>
    </source>
</evidence>
<dbReference type="GO" id="GO:0005351">
    <property type="term" value="F:carbohydrate:proton symporter activity"/>
    <property type="evidence" value="ECO:0007669"/>
    <property type="project" value="TreeGrafter"/>
</dbReference>
<feature type="transmembrane region" description="Helical" evidence="8">
    <location>
        <begin position="102"/>
        <end position="120"/>
    </location>
</feature>
<dbReference type="PRINTS" id="PR00171">
    <property type="entry name" value="SUGRTRNSPORT"/>
</dbReference>
<feature type="transmembrane region" description="Helical" evidence="8">
    <location>
        <begin position="394"/>
        <end position="417"/>
    </location>
</feature>
<dbReference type="PANTHER" id="PTHR48022:SF8">
    <property type="entry name" value="MAJOR FACILITATOR SUPERFAMILY (MFS) PROFILE DOMAIN-CONTAINING PROTEIN-RELATED"/>
    <property type="match status" value="1"/>
</dbReference>
<dbReference type="PROSITE" id="PS00217">
    <property type="entry name" value="SUGAR_TRANSPORT_2"/>
    <property type="match status" value="1"/>
</dbReference>
<dbReference type="OrthoDB" id="508119at2759"/>
<dbReference type="Pfam" id="PF00083">
    <property type="entry name" value="Sugar_tr"/>
    <property type="match status" value="1"/>
</dbReference>
<evidence type="ECO:0000256" key="7">
    <source>
        <dbReference type="RuleBase" id="RU003346"/>
    </source>
</evidence>
<feature type="transmembrane region" description="Helical" evidence="8">
    <location>
        <begin position="464"/>
        <end position="482"/>
    </location>
</feature>
<feature type="transmembrane region" description="Helical" evidence="8">
    <location>
        <begin position="153"/>
        <end position="175"/>
    </location>
</feature>
<dbReference type="Gene3D" id="1.20.1250.20">
    <property type="entry name" value="MFS general substrate transporter like domains"/>
    <property type="match status" value="1"/>
</dbReference>
<reference evidence="10" key="2">
    <citation type="journal article" date="2023" name="IMA Fungus">
        <title>Comparative genomic study of the Penicillium genus elucidates a diverse pangenome and 15 lateral gene transfer events.</title>
        <authorList>
            <person name="Petersen C."/>
            <person name="Sorensen T."/>
            <person name="Nielsen M.R."/>
            <person name="Sondergaard T.E."/>
            <person name="Sorensen J.L."/>
            <person name="Fitzpatrick D.A."/>
            <person name="Frisvad J.C."/>
            <person name="Nielsen K.L."/>
        </authorList>
    </citation>
    <scope>NUCLEOTIDE SEQUENCE</scope>
    <source>
        <strain evidence="10">IBT 29677</strain>
    </source>
</reference>
<proteinExistence type="inferred from homology"/>
<reference evidence="10" key="1">
    <citation type="submission" date="2022-12" db="EMBL/GenBank/DDBJ databases">
        <authorList>
            <person name="Petersen C."/>
        </authorList>
    </citation>
    <scope>NUCLEOTIDE SEQUENCE</scope>
    <source>
        <strain evidence="10">IBT 29677</strain>
    </source>
</reference>
<dbReference type="PROSITE" id="PS00216">
    <property type="entry name" value="SUGAR_TRANSPORT_1"/>
    <property type="match status" value="1"/>
</dbReference>
<dbReference type="PROSITE" id="PS50850">
    <property type="entry name" value="MFS"/>
    <property type="match status" value="1"/>
</dbReference>
<dbReference type="InterPro" id="IPR003663">
    <property type="entry name" value="Sugar/inositol_transpt"/>
</dbReference>
<evidence type="ECO:0000256" key="3">
    <source>
        <dbReference type="ARBA" id="ARBA00022448"/>
    </source>
</evidence>
<dbReference type="InterPro" id="IPR036259">
    <property type="entry name" value="MFS_trans_sf"/>
</dbReference>
<dbReference type="GeneID" id="81376389"/>
<evidence type="ECO:0000256" key="4">
    <source>
        <dbReference type="ARBA" id="ARBA00022692"/>
    </source>
</evidence>
<dbReference type="FunFam" id="1.20.1250.20:FF:000313">
    <property type="entry name" value="MFS quinate transporter"/>
    <property type="match status" value="1"/>
</dbReference>
<gene>
    <name evidence="10" type="ORF">N7509_012772</name>
</gene>
<feature type="transmembrane region" description="Helical" evidence="8">
    <location>
        <begin position="12"/>
        <end position="31"/>
    </location>
</feature>
<feature type="transmembrane region" description="Helical" evidence="8">
    <location>
        <begin position="67"/>
        <end position="90"/>
    </location>
</feature>
<feature type="transmembrane region" description="Helical" evidence="8">
    <location>
        <begin position="283"/>
        <end position="303"/>
    </location>
</feature>
<feature type="transmembrane region" description="Helical" evidence="8">
    <location>
        <begin position="195"/>
        <end position="212"/>
    </location>
</feature>